<keyword evidence="5" id="KW-1185">Reference proteome</keyword>
<evidence type="ECO:0000259" key="3">
    <source>
        <dbReference type="Pfam" id="PF12051"/>
    </source>
</evidence>
<dbReference type="Pfam" id="PF12051">
    <property type="entry name" value="DUF3533"/>
    <property type="match status" value="1"/>
</dbReference>
<dbReference type="PANTHER" id="PTHR34814:SF2">
    <property type="entry name" value="DUF3533 DOMAIN-CONTAINING PROTEIN"/>
    <property type="match status" value="1"/>
</dbReference>
<reference evidence="5" key="1">
    <citation type="journal article" date="2015" name="Genome Announc.">
        <title>Draft genome sequence of Talaromyces cellulolyticus strain Y-94, a source of lignocellulosic biomass-degrading enzymes.</title>
        <authorList>
            <person name="Fujii T."/>
            <person name="Koike H."/>
            <person name="Sawayama S."/>
            <person name="Yano S."/>
            <person name="Inoue H."/>
        </authorList>
    </citation>
    <scope>NUCLEOTIDE SEQUENCE [LARGE SCALE GENOMIC DNA]</scope>
    <source>
        <strain evidence="5">Y-94</strain>
    </source>
</reference>
<dbReference type="GO" id="GO:0016020">
    <property type="term" value="C:membrane"/>
    <property type="evidence" value="ECO:0007669"/>
    <property type="project" value="TreeGrafter"/>
</dbReference>
<feature type="transmembrane region" description="Helical" evidence="2">
    <location>
        <begin position="264"/>
        <end position="289"/>
    </location>
</feature>
<feature type="domain" description="DUF3533" evidence="3">
    <location>
        <begin position="34"/>
        <end position="393"/>
    </location>
</feature>
<organism evidence="4 5">
    <name type="scientific">Talaromyces pinophilus</name>
    <name type="common">Penicillium pinophilum</name>
    <dbReference type="NCBI Taxonomy" id="128442"/>
    <lineage>
        <taxon>Eukaryota</taxon>
        <taxon>Fungi</taxon>
        <taxon>Dikarya</taxon>
        <taxon>Ascomycota</taxon>
        <taxon>Pezizomycotina</taxon>
        <taxon>Eurotiomycetes</taxon>
        <taxon>Eurotiomycetidae</taxon>
        <taxon>Eurotiales</taxon>
        <taxon>Trichocomaceae</taxon>
        <taxon>Talaromyces</taxon>
        <taxon>Talaromyces sect. Talaromyces</taxon>
    </lineage>
</organism>
<dbReference type="PANTHER" id="PTHR34814">
    <property type="entry name" value="NITROSOGUANIDINE RESISTANCE PROTEIN SNG1"/>
    <property type="match status" value="1"/>
</dbReference>
<gene>
    <name evidence="4" type="ORF">TCE0_017f03531</name>
</gene>
<dbReference type="Proteomes" id="UP000053095">
    <property type="component" value="Unassembled WGS sequence"/>
</dbReference>
<dbReference type="InterPro" id="IPR022703">
    <property type="entry name" value="DUF3533"/>
</dbReference>
<evidence type="ECO:0000256" key="1">
    <source>
        <dbReference type="SAM" id="MobiDB-lite"/>
    </source>
</evidence>
<keyword evidence="2" id="KW-0812">Transmembrane</keyword>
<proteinExistence type="predicted"/>
<feature type="transmembrane region" description="Helical" evidence="2">
    <location>
        <begin position="25"/>
        <end position="48"/>
    </location>
</feature>
<dbReference type="EMBL" id="DF933813">
    <property type="protein sequence ID" value="GAM35298.1"/>
    <property type="molecule type" value="Genomic_DNA"/>
</dbReference>
<feature type="region of interest" description="Disordered" evidence="1">
    <location>
        <begin position="491"/>
        <end position="514"/>
    </location>
</feature>
<dbReference type="InterPro" id="IPR053001">
    <property type="entry name" value="MNNG_permease-like"/>
</dbReference>
<sequence length="514" mass="57716">MRFYPKSVQGRKSARDPAIRKSRLAVLKAVTVTAILLNILFLALYSYIFGSLYQENSHIHNLNVVFVDYDASLVGESFRQTYLQQLQGNNFPKIIEQPISKYPTPALLETAVCHIEYWAALYISPNATARLASALQGGTGGLLYNRSDIITMIWNEARYPAVVDIIPTALETLSNFARITYSGLNGSAAIQTVNTTDQSAIAAFTNPWTLTSINIQPTTQGSRAIYNTIVIILILLQQFFFLATMNGVASQFQLFSHVYPSVIILTRFLISVVYTLGGSLCTAGAIWAFRGGWAVNGNQWVLTWLSLWLFAHVNFVTFDAFSKWIPAPYMPMALVTWVILNVGSILLPFELTPGFYKWSYMMPAHAIFQLLVDIWSRGCNPLVAYALPVLFGFDISSSLLCVIGVYRQCHYAAIAAEQEEKRFQEKVAGELDKYTQRFRAYTRGEDAEQGAAITPVSESRTHPDSIEDKNREKERLDQDEFAESIWRSASSLRQEESQISRKGSLIPSFEMPFT</sequence>
<accession>A0A6V8H1W5</accession>
<protein>
    <recommendedName>
        <fullName evidence="3">DUF3533 domain-containing protein</fullName>
    </recommendedName>
</protein>
<evidence type="ECO:0000313" key="5">
    <source>
        <dbReference type="Proteomes" id="UP000053095"/>
    </source>
</evidence>
<feature type="region of interest" description="Disordered" evidence="1">
    <location>
        <begin position="446"/>
        <end position="477"/>
    </location>
</feature>
<evidence type="ECO:0000256" key="2">
    <source>
        <dbReference type="SAM" id="Phobius"/>
    </source>
</evidence>
<feature type="compositionally biased region" description="Basic and acidic residues" evidence="1">
    <location>
        <begin position="459"/>
        <end position="477"/>
    </location>
</feature>
<feature type="transmembrane region" description="Helical" evidence="2">
    <location>
        <begin position="329"/>
        <end position="349"/>
    </location>
</feature>
<feature type="transmembrane region" description="Helical" evidence="2">
    <location>
        <begin position="301"/>
        <end position="322"/>
    </location>
</feature>
<feature type="transmembrane region" description="Helical" evidence="2">
    <location>
        <begin position="224"/>
        <end position="243"/>
    </location>
</feature>
<keyword evidence="2" id="KW-0472">Membrane</keyword>
<feature type="transmembrane region" description="Helical" evidence="2">
    <location>
        <begin position="382"/>
        <end position="406"/>
    </location>
</feature>
<dbReference type="AlphaFoldDB" id="A0A6V8H1W5"/>
<comment type="caution">
    <text evidence="4">The sequence shown here is derived from an EMBL/GenBank/DDBJ whole genome shotgun (WGS) entry which is preliminary data.</text>
</comment>
<keyword evidence="2" id="KW-1133">Transmembrane helix</keyword>
<name>A0A6V8H1W5_TALPI</name>
<evidence type="ECO:0000313" key="4">
    <source>
        <dbReference type="EMBL" id="GAM35298.1"/>
    </source>
</evidence>